<evidence type="ECO:0000313" key="1">
    <source>
        <dbReference type="EMBL" id="GFG53659.1"/>
    </source>
</evidence>
<dbReference type="Proteomes" id="UP000465302">
    <property type="component" value="Unassembled WGS sequence"/>
</dbReference>
<reference evidence="1 2" key="1">
    <citation type="journal article" date="2019" name="Emerg. Microbes Infect.">
        <title>Comprehensive subspecies identification of 175 nontuberculous mycobacteria species based on 7547 genomic profiles.</title>
        <authorList>
            <person name="Matsumoto Y."/>
            <person name="Kinjo T."/>
            <person name="Motooka D."/>
            <person name="Nabeya D."/>
            <person name="Jung N."/>
            <person name="Uechi K."/>
            <person name="Horii T."/>
            <person name="Iida T."/>
            <person name="Fujita J."/>
            <person name="Nakamura S."/>
        </authorList>
    </citation>
    <scope>NUCLEOTIDE SEQUENCE [LARGE SCALE GENOMIC DNA]</scope>
    <source>
        <strain evidence="1 2">JCM 6377</strain>
    </source>
</reference>
<sequence length="111" mass="11659">MTDITAGVGILVRLSLLKLNVQFGNTKTGVFMKLRHISTLVMAGVASAAIVAAPTAAAAPTGPTCTYVGSQTTKCQSPGNVQINSDHPVQYPTYLFPFGNGLLFHHGGHHR</sequence>
<protein>
    <recommendedName>
        <fullName evidence="3">Keratin associated protein</fullName>
    </recommendedName>
</protein>
<dbReference type="EMBL" id="BLKS01000001">
    <property type="protein sequence ID" value="GFG53659.1"/>
    <property type="molecule type" value="Genomic_DNA"/>
</dbReference>
<organism evidence="1 2">
    <name type="scientific">Mycolicibacterium agri</name>
    <name type="common">Mycobacterium agri</name>
    <dbReference type="NCBI Taxonomy" id="36811"/>
    <lineage>
        <taxon>Bacteria</taxon>
        <taxon>Bacillati</taxon>
        <taxon>Actinomycetota</taxon>
        <taxon>Actinomycetes</taxon>
        <taxon>Mycobacteriales</taxon>
        <taxon>Mycobacteriaceae</taxon>
        <taxon>Mycolicibacterium</taxon>
    </lineage>
</organism>
<accession>A0A7I9W8B3</accession>
<evidence type="ECO:0008006" key="3">
    <source>
        <dbReference type="Google" id="ProtNLM"/>
    </source>
</evidence>
<evidence type="ECO:0000313" key="2">
    <source>
        <dbReference type="Proteomes" id="UP000465302"/>
    </source>
</evidence>
<comment type="caution">
    <text evidence="1">The sequence shown here is derived from an EMBL/GenBank/DDBJ whole genome shotgun (WGS) entry which is preliminary data.</text>
</comment>
<name>A0A7I9W8B3_MYCAG</name>
<gene>
    <name evidence="1" type="ORF">MAGR_51000</name>
</gene>
<dbReference type="AlphaFoldDB" id="A0A7I9W8B3"/>
<proteinExistence type="predicted"/>